<reference evidence="10" key="1">
    <citation type="submission" date="2019-03" db="EMBL/GenBank/DDBJ databases">
        <title>Improved annotation for the trematode Fasciola hepatica.</title>
        <authorList>
            <person name="Choi Y.-J."/>
            <person name="Martin J."/>
            <person name="Mitreva M."/>
        </authorList>
    </citation>
    <scope>NUCLEOTIDE SEQUENCE [LARGE SCALE GENOMIC DNA]</scope>
</reference>
<comment type="subcellular location">
    <subcellularLocation>
        <location evidence="1">Nucleus</location>
    </subcellularLocation>
</comment>
<organism evidence="10 11">
    <name type="scientific">Fasciola hepatica</name>
    <name type="common">Liver fluke</name>
    <dbReference type="NCBI Taxonomy" id="6192"/>
    <lineage>
        <taxon>Eukaryota</taxon>
        <taxon>Metazoa</taxon>
        <taxon>Spiralia</taxon>
        <taxon>Lophotrochozoa</taxon>
        <taxon>Platyhelminthes</taxon>
        <taxon>Trematoda</taxon>
        <taxon>Digenea</taxon>
        <taxon>Plagiorchiida</taxon>
        <taxon>Echinostomata</taxon>
        <taxon>Echinostomatoidea</taxon>
        <taxon>Fasciolidae</taxon>
        <taxon>Fasciola</taxon>
    </lineage>
</organism>
<dbReference type="InterPro" id="IPR019035">
    <property type="entry name" value="Mediator_Med12"/>
</dbReference>
<comment type="caution">
    <text evidence="10">The sequence shown here is derived from an EMBL/GenBank/DDBJ whole genome shotgun (WGS) entry which is preliminary data.</text>
</comment>
<feature type="compositionally biased region" description="Polar residues" evidence="8">
    <location>
        <begin position="253"/>
        <end position="268"/>
    </location>
</feature>
<evidence type="ECO:0000256" key="8">
    <source>
        <dbReference type="SAM" id="MobiDB-lite"/>
    </source>
</evidence>
<gene>
    <name evidence="10" type="ORF">D915_009718</name>
</gene>
<dbReference type="PANTHER" id="PTHR46567:SF1">
    <property type="entry name" value="MEDIATOR OF RNA POLYMERASE II TRANSCRIPTION SUBUNIT 12"/>
    <property type="match status" value="1"/>
</dbReference>
<dbReference type="InterPro" id="IPR021990">
    <property type="entry name" value="Mediator_Med12_LCEWAV"/>
</dbReference>
<feature type="compositionally biased region" description="Polar residues" evidence="8">
    <location>
        <begin position="2302"/>
        <end position="2323"/>
    </location>
</feature>
<feature type="compositionally biased region" description="Polar residues" evidence="8">
    <location>
        <begin position="2555"/>
        <end position="2564"/>
    </location>
</feature>
<feature type="region of interest" description="Disordered" evidence="8">
    <location>
        <begin position="2415"/>
        <end position="2452"/>
    </location>
</feature>
<keyword evidence="6" id="KW-0804">Transcription</keyword>
<dbReference type="Pfam" id="PF09497">
    <property type="entry name" value="Med12"/>
    <property type="match status" value="1"/>
</dbReference>
<feature type="domain" description="Mediator complex subunit Med12" evidence="9">
    <location>
        <begin position="99"/>
        <end position="159"/>
    </location>
</feature>
<evidence type="ECO:0000313" key="11">
    <source>
        <dbReference type="Proteomes" id="UP000230066"/>
    </source>
</evidence>
<dbReference type="EMBL" id="JXXN02006077">
    <property type="protein sequence ID" value="THD19575.1"/>
    <property type="molecule type" value="Genomic_DNA"/>
</dbReference>
<feature type="compositionally biased region" description="Low complexity" evidence="8">
    <location>
        <begin position="2507"/>
        <end position="2516"/>
    </location>
</feature>
<keyword evidence="3" id="KW-0678">Repressor</keyword>
<feature type="compositionally biased region" description="Low complexity" evidence="8">
    <location>
        <begin position="1791"/>
        <end position="1801"/>
    </location>
</feature>
<feature type="compositionally biased region" description="Acidic residues" evidence="8">
    <location>
        <begin position="1338"/>
        <end position="1351"/>
    </location>
</feature>
<dbReference type="GO" id="GO:0016592">
    <property type="term" value="C:mediator complex"/>
    <property type="evidence" value="ECO:0007669"/>
    <property type="project" value="InterPro"/>
</dbReference>
<keyword evidence="10" id="KW-0675">Receptor</keyword>
<feature type="compositionally biased region" description="Gly residues" evidence="8">
    <location>
        <begin position="1802"/>
        <end position="1830"/>
    </location>
</feature>
<dbReference type="PANTHER" id="PTHR46567">
    <property type="entry name" value="MEDIATOR OF RNA POLYMERASE II TRANSCRIPTION SUBUNIT 12"/>
    <property type="match status" value="1"/>
</dbReference>
<feature type="compositionally biased region" description="Low complexity" evidence="8">
    <location>
        <begin position="2431"/>
        <end position="2451"/>
    </location>
</feature>
<feature type="compositionally biased region" description="Basic residues" evidence="8">
    <location>
        <begin position="1368"/>
        <end position="1381"/>
    </location>
</feature>
<protein>
    <submittedName>
        <fullName evidence="10">Thyroid hormone receptor-associated protein</fullName>
    </submittedName>
</protein>
<feature type="region of interest" description="Disordered" evidence="8">
    <location>
        <begin position="1313"/>
        <end position="1381"/>
    </location>
</feature>
<evidence type="ECO:0000313" key="10">
    <source>
        <dbReference type="EMBL" id="THD19575.1"/>
    </source>
</evidence>
<evidence type="ECO:0000256" key="5">
    <source>
        <dbReference type="ARBA" id="ARBA00023159"/>
    </source>
</evidence>
<feature type="region of interest" description="Disordered" evidence="8">
    <location>
        <begin position="1791"/>
        <end position="1846"/>
    </location>
</feature>
<evidence type="ECO:0000259" key="9">
    <source>
        <dbReference type="SMART" id="SM01281"/>
    </source>
</evidence>
<keyword evidence="5" id="KW-0010">Activator</keyword>
<dbReference type="Pfam" id="PF12145">
    <property type="entry name" value="Med12-LCEWAV"/>
    <property type="match status" value="1"/>
</dbReference>
<feature type="region of interest" description="Disordered" evidence="8">
    <location>
        <begin position="1919"/>
        <end position="2000"/>
    </location>
</feature>
<evidence type="ECO:0000256" key="4">
    <source>
        <dbReference type="ARBA" id="ARBA00023015"/>
    </source>
</evidence>
<feature type="region of interest" description="Disordered" evidence="8">
    <location>
        <begin position="2147"/>
        <end position="2194"/>
    </location>
</feature>
<keyword evidence="4" id="KW-0805">Transcription regulation</keyword>
<feature type="region of interest" description="Disordered" evidence="8">
    <location>
        <begin position="251"/>
        <end position="270"/>
    </location>
</feature>
<keyword evidence="11" id="KW-1185">Reference proteome</keyword>
<proteinExistence type="inferred from homology"/>
<feature type="region of interest" description="Disordered" evidence="8">
    <location>
        <begin position="2494"/>
        <end position="2517"/>
    </location>
</feature>
<feature type="compositionally biased region" description="Low complexity" evidence="8">
    <location>
        <begin position="2147"/>
        <end position="2156"/>
    </location>
</feature>
<dbReference type="GO" id="GO:0006357">
    <property type="term" value="P:regulation of transcription by RNA polymerase II"/>
    <property type="evidence" value="ECO:0007669"/>
    <property type="project" value="InterPro"/>
</dbReference>
<evidence type="ECO:0000256" key="7">
    <source>
        <dbReference type="ARBA" id="ARBA00023242"/>
    </source>
</evidence>
<feature type="compositionally biased region" description="Polar residues" evidence="8">
    <location>
        <begin position="1959"/>
        <end position="1975"/>
    </location>
</feature>
<dbReference type="GO" id="GO:0003712">
    <property type="term" value="F:transcription coregulator activity"/>
    <property type="evidence" value="ECO:0007669"/>
    <property type="project" value="InterPro"/>
</dbReference>
<feature type="region of interest" description="Disordered" evidence="8">
    <location>
        <begin position="2545"/>
        <end position="2571"/>
    </location>
</feature>
<evidence type="ECO:0000256" key="6">
    <source>
        <dbReference type="ARBA" id="ARBA00023163"/>
    </source>
</evidence>
<evidence type="ECO:0000256" key="1">
    <source>
        <dbReference type="ARBA" id="ARBA00004123"/>
    </source>
</evidence>
<dbReference type="Proteomes" id="UP000230066">
    <property type="component" value="Unassembled WGS sequence"/>
</dbReference>
<sequence>MSSFPSLEERSLKRKSFCPPDVYFQRDEQKEDLMTDDFVRDGYRYIKPVRDEYQSCREESRFINVDSLYNFFRGVIATKHESPRLQDSKKKQIPSVRDTVVPVIDLYKEHVSNWFRELAGSVPLQILGRRILYYKDKDEILSELLSHRVPITRAIWFINMSVIKTAALAENAKKKPRVPSDPTVEWTAALCGMLKRILAQIGHESSNTSLESDWDYLFTLLLAMYDMDMADHWEVLVWLVKRAENITEPFPQSDPNCSPSCPGAQSSHDSVDDSRSKLRFLLRYLLHVGCRFTENELITRRFLFWCCSVLSEITFNESRSPGNERRSNAQIILDEYNESCLCPVHRTIVMSLSSLIVCLTLSCPSAAVWNYIPPESDHVYLQGSPLDLIPYSLVALPLPPGPELIPIRKCLTEVEEIIITRGRLAELRWNRQAATNTNGEQAERSVRLLDILDRQDYNVAKQLNPTEALFSLIFKDDSLHVDTGSLVTTLCEWAVSNQRFGIHRAIIVACLLEQLWSTLQSNITSRQLLQDTLVAFLDTFSSSLPAFVSDQAPVDNESMKSLVCLFGELIDRQLFDHDAYVRHFIARGAFNTTDHPLALETNSVHHLAASSACNLGANTPNTHSRAPHVASCLTNPSLSNNVTAQHSVASEMSEENDRCSMDNPDSVRSELGFPPCAPSSHGTLASYSEKTLQLGCTLTRSPHFHFLTQFPIPQGECYAHEQNQRYQLLYGSVRARDRARSRVRHLVRDISKLFTKKSYLFDAVQGEMCKRKRNKDREKDREQSVPSGLCGGATGPSTSATGGSTGTSNLTATSGHRSSEDSHSIDRLHDDILSRFVRLSYHDMECVISQCTPTFVKMLSGSSNNNTNNTTSDEHNSSLGLNNPPSPPVIGSTLSNTASNLPVATGSFVPQTSNISQTHIYMPVSSSIFLFFDLIEMSLNITCLISTVIDTLERLKFLLENRTQSVTQYRSDLCLRAIGILQRYQPVMLTMGIATRLFSVLIAHVFQVKESTQCSSFERCILAYLHGLFSSSYAVRSSFTSFYGKAHSKVSAIFRRVVPGNGNGKFEPNCAASLLEETSQINRASFPTYAEDLRKDSNFPFSFVCRAIVFVCQAERSERLDYLCDLCVELSAQCSDLSSEWIGSLNAILAPRSEILKYEPLVNKIKPTDVNMYDNLSSLIATLLSRHCFPISDFLQSVICAAMAHGLNQVSQPVGPQLEPIIRLACHILHRLFTAESTASSLQTVSNVLTPSHDASVGNANSDSVVTSPPFRISEPLLLTGALQKVSTEVLVDVLKMLMVNYDKATYADAVHSDECVDSSGEPQDDDGDGFQGPGSDLDMDDDQDSAEDSSDPSRRRKRGKQSESNKGRNRKRRRIGVRRGHQSVHSVHFIVQRYLEAGVLPTVAELRGLPLSALIQLVIREICTVSWVRERFCGMPSERLICENVLIDKNFSHSQARRLLHTIFYPYDVSWSDVALASGGLAEAMCHVLSNLNLWTLRCAQMKFQLLYAQIPFSQQSDVLGFVAQCLVSEFQRQAMAWLTADGSYVSTDGSIGLIGGLPNFDLEEDDPVWLLPALIQKLPKPMKNQIVKATLETLKGIRNYWKHKNDEDKESVLLQHSVILAHPAFFSLLQICLQEADPMEALNEQIEYFVPSARETEDRVPDNLRTRQVVQECLRLRLTLVGQRFQDLRDNEVCTRLALLLTQLISHGVTEPESNSALFFMVLDMLQTLVHTVAARSGLEGKFYQTLVKRLRRELSERPTTSGIEQIRPLLIPMKAAYTVFVTGRSRQRTGASGAAGSSSSGGPGTGSLGKAGGAGKSSGNKGSGKSGNGTRSNLLSSIGSGPGRCPKKRGFMIIGKERFAPWDIQDPGKQSVLLSMHGATLTEPLLSRTEEQANRLIRHDHFIRLKRPMEFYLNPVYPEKGETKGTSQNGTTTSSQTLKRELSSGSSMLPPSLGPQISSALHSDSLQSTTQVSRKHGSVGQVLSKIPPRSFGSDGDITGIAEDSHGYLDALRIGGSMQQEKTGGMHPLQPDFSQEFPPDHPRVPSSGSTHFGPGIHVNIAKQQYATSCGGGESMDSHIQSVSQGAHKPMDAAKHGPRAAVMDAAYGDITYPPAEGTLNKVARNATKFATDPSQITPVGMEISTPYVSTTQPTTTKRKRGAGRRAPSVSERALSGNAALPRPNPGMSSGRTVNTNVRAVNSAAVRISSVGVMDAYPMNPAISCSEKLPDMTSTGAPPNSWVNKPFPHDTVSSTDTHIAAQSSRGSGPLVHLSGFLRNRTQQQQQQQQQQLVSVSLHPHHQQAQQAYSTFADSGPNQPNNVRGQQQELCATTVYVQSSQPFDGSMGIPHSLGATGPTTSYGDNTVSFVSSFPQAVDNMVAPVRQQAGNAQNAPRYMSQLAAHRAQMTAQGISIAGSQSQQPVPNPPPYPVSQSGHPHLTHHQQPQQQSQHVIGRSGDDNYVLMIDTTAEEAFGRAGGQPTMPNHMIPRQTSYQTMRTHQHLHPHHTQQQQQPHPQNAVSDQVQIQMMPQYSHGVGLGATFQRISNPGQIHAPPHNTQNNQPQTHYPRFTY</sequence>
<keyword evidence="7" id="KW-0539">Nucleus</keyword>
<name>A0A4E0QW08_FASHE</name>
<feature type="region of interest" description="Disordered" evidence="8">
    <location>
        <begin position="2280"/>
        <end position="2323"/>
    </location>
</feature>
<feature type="compositionally biased region" description="Low complexity" evidence="8">
    <location>
        <begin position="795"/>
        <end position="815"/>
    </location>
</feature>
<feature type="compositionally biased region" description="Low complexity" evidence="8">
    <location>
        <begin position="2282"/>
        <end position="2291"/>
    </location>
</feature>
<comment type="similarity">
    <text evidence="2">Belongs to the Mediator complex subunit 12 family.</text>
</comment>
<feature type="compositionally biased region" description="Low complexity" evidence="8">
    <location>
        <begin position="1927"/>
        <end position="1958"/>
    </location>
</feature>
<evidence type="ECO:0000256" key="2">
    <source>
        <dbReference type="ARBA" id="ARBA00010289"/>
    </source>
</evidence>
<accession>A0A4E0QW08</accession>
<feature type="region of interest" description="Disordered" evidence="8">
    <location>
        <begin position="770"/>
        <end position="824"/>
    </location>
</feature>
<dbReference type="SMART" id="SM01281">
    <property type="entry name" value="Med12"/>
    <property type="match status" value="1"/>
</dbReference>
<evidence type="ECO:0000256" key="3">
    <source>
        <dbReference type="ARBA" id="ARBA00022491"/>
    </source>
</evidence>